<evidence type="ECO:0000313" key="5">
    <source>
        <dbReference type="EMBL" id="ADY57307.1"/>
    </source>
</evidence>
<evidence type="ECO:0000259" key="4">
    <source>
        <dbReference type="PROSITE" id="PS50995"/>
    </source>
</evidence>
<dbReference type="GO" id="GO:0003677">
    <property type="term" value="F:DNA binding"/>
    <property type="evidence" value="ECO:0007669"/>
    <property type="project" value="UniProtKB-KW"/>
</dbReference>
<keyword evidence="6" id="KW-1185">Reference proteome</keyword>
<dbReference type="InterPro" id="IPR000835">
    <property type="entry name" value="HTH_MarR-typ"/>
</dbReference>
<dbReference type="Pfam" id="PF12802">
    <property type="entry name" value="MarR_2"/>
    <property type="match status" value="1"/>
</dbReference>
<evidence type="ECO:0000313" key="6">
    <source>
        <dbReference type="Proteomes" id="UP000007488"/>
    </source>
</evidence>
<dbReference type="SUPFAM" id="SSF46785">
    <property type="entry name" value="Winged helix' DNA-binding domain"/>
    <property type="match status" value="1"/>
</dbReference>
<dbReference type="PRINTS" id="PR00598">
    <property type="entry name" value="HTHMARR"/>
</dbReference>
<proteinExistence type="predicted"/>
<reference evidence="6" key="2">
    <citation type="submission" date="2011-02" db="EMBL/GenBank/DDBJ databases">
        <title>The complete genome of Syntrophobotulus glycolicus DSM 8271.</title>
        <authorList>
            <person name="Lucas S."/>
            <person name="Copeland A."/>
            <person name="Lapidus A."/>
            <person name="Bruce D."/>
            <person name="Goodwin L."/>
            <person name="Pitluck S."/>
            <person name="Kyrpides N."/>
            <person name="Mavromatis K."/>
            <person name="Pagani I."/>
            <person name="Ivanova N."/>
            <person name="Mikhailova N."/>
            <person name="Chertkov O."/>
            <person name="Held B."/>
            <person name="Detter J.C."/>
            <person name="Tapia R."/>
            <person name="Han C."/>
            <person name="Land M."/>
            <person name="Hauser L."/>
            <person name="Markowitz V."/>
            <person name="Cheng J.-F."/>
            <person name="Hugenholtz P."/>
            <person name="Woyke T."/>
            <person name="Wu D."/>
            <person name="Spring S."/>
            <person name="Schroeder M."/>
            <person name="Brambilla E."/>
            <person name="Klenk H.-P."/>
            <person name="Eisen J.A."/>
        </authorList>
    </citation>
    <scope>NUCLEOTIDE SEQUENCE [LARGE SCALE GENOMIC DNA]</scope>
    <source>
        <strain evidence="6">DSM 8271 / FlGlyR</strain>
    </source>
</reference>
<dbReference type="SMART" id="SM00347">
    <property type="entry name" value="HTH_MARR"/>
    <property type="match status" value="1"/>
</dbReference>
<keyword evidence="2" id="KW-0238">DNA-binding</keyword>
<dbReference type="eggNOG" id="COG1846">
    <property type="taxonomic scope" value="Bacteria"/>
</dbReference>
<dbReference type="HOGENOM" id="CLU_083287_11_1_9"/>
<dbReference type="PROSITE" id="PS50995">
    <property type="entry name" value="HTH_MARR_2"/>
    <property type="match status" value="1"/>
</dbReference>
<dbReference type="PANTHER" id="PTHR42756:SF1">
    <property type="entry name" value="TRANSCRIPTIONAL REPRESSOR OF EMRAB OPERON"/>
    <property type="match status" value="1"/>
</dbReference>
<keyword evidence="3" id="KW-0804">Transcription</keyword>
<sequence length="147" mass="16915">MEQTANLVLSEFLLKTFNDILAVEEYEIKKGPFSNLSISEIHTIAAMGMYKPRTMSEVAADLNVTVGTLTAAINNLVKKGCVERKRDEDDRRVVKIQLTKKGKLAYRIHEKFHLEMVKETTKGLPDRENILLDSLRKLYDHFIKTYK</sequence>
<dbReference type="STRING" id="645991.Sgly_3038"/>
<organism evidence="5 6">
    <name type="scientific">Syntrophobotulus glycolicus (strain DSM 8271 / FlGlyR)</name>
    <dbReference type="NCBI Taxonomy" id="645991"/>
    <lineage>
        <taxon>Bacteria</taxon>
        <taxon>Bacillati</taxon>
        <taxon>Bacillota</taxon>
        <taxon>Clostridia</taxon>
        <taxon>Eubacteriales</taxon>
        <taxon>Desulfitobacteriaceae</taxon>
        <taxon>Syntrophobotulus</taxon>
    </lineage>
</organism>
<evidence type="ECO:0000256" key="1">
    <source>
        <dbReference type="ARBA" id="ARBA00023015"/>
    </source>
</evidence>
<dbReference type="InterPro" id="IPR036388">
    <property type="entry name" value="WH-like_DNA-bd_sf"/>
</dbReference>
<evidence type="ECO:0000256" key="3">
    <source>
        <dbReference type="ARBA" id="ARBA00023163"/>
    </source>
</evidence>
<dbReference type="PANTHER" id="PTHR42756">
    <property type="entry name" value="TRANSCRIPTIONAL REGULATOR, MARR"/>
    <property type="match status" value="1"/>
</dbReference>
<dbReference type="KEGG" id="sgy:Sgly_3038"/>
<keyword evidence="1" id="KW-0805">Transcription regulation</keyword>
<name>F0T0D5_SYNGF</name>
<protein>
    <submittedName>
        <fullName evidence="5">Transcriptional regulator, MarR family</fullName>
    </submittedName>
</protein>
<dbReference type="GO" id="GO:0003700">
    <property type="term" value="F:DNA-binding transcription factor activity"/>
    <property type="evidence" value="ECO:0007669"/>
    <property type="project" value="InterPro"/>
</dbReference>
<feature type="domain" description="HTH marR-type" evidence="4">
    <location>
        <begin position="1"/>
        <end position="144"/>
    </location>
</feature>
<dbReference type="Gene3D" id="1.10.10.10">
    <property type="entry name" value="Winged helix-like DNA-binding domain superfamily/Winged helix DNA-binding domain"/>
    <property type="match status" value="1"/>
</dbReference>
<dbReference type="RefSeq" id="WP_013626079.1">
    <property type="nucleotide sequence ID" value="NC_015172.1"/>
</dbReference>
<dbReference type="OrthoDB" id="197807at2"/>
<evidence type="ECO:0000256" key="2">
    <source>
        <dbReference type="ARBA" id="ARBA00023125"/>
    </source>
</evidence>
<dbReference type="AlphaFoldDB" id="F0T0D5"/>
<gene>
    <name evidence="5" type="ordered locus">Sgly_3038</name>
</gene>
<dbReference type="Proteomes" id="UP000007488">
    <property type="component" value="Chromosome"/>
</dbReference>
<dbReference type="EMBL" id="CP002547">
    <property type="protein sequence ID" value="ADY57307.1"/>
    <property type="molecule type" value="Genomic_DNA"/>
</dbReference>
<reference evidence="5 6" key="1">
    <citation type="journal article" date="2011" name="Stand. Genomic Sci.">
        <title>Complete genome sequence of Syntrophobotulus glycolicus type strain (FlGlyR).</title>
        <authorList>
            <person name="Han C."/>
            <person name="Mwirichia R."/>
            <person name="Chertkov O."/>
            <person name="Held B."/>
            <person name="Lapidus A."/>
            <person name="Nolan M."/>
            <person name="Lucas S."/>
            <person name="Hammon N."/>
            <person name="Deshpande S."/>
            <person name="Cheng J.F."/>
            <person name="Tapia R."/>
            <person name="Goodwin L."/>
            <person name="Pitluck S."/>
            <person name="Huntemann M."/>
            <person name="Liolios K."/>
            <person name="Ivanova N."/>
            <person name="Pagani I."/>
            <person name="Mavromatis K."/>
            <person name="Ovchinikova G."/>
            <person name="Pati A."/>
            <person name="Chen A."/>
            <person name="Palaniappan K."/>
            <person name="Land M."/>
            <person name="Hauser L."/>
            <person name="Brambilla E.M."/>
            <person name="Rohde M."/>
            <person name="Spring S."/>
            <person name="Sikorski J."/>
            <person name="Goker M."/>
            <person name="Woyke T."/>
            <person name="Bristow J."/>
            <person name="Eisen J.A."/>
            <person name="Markowitz V."/>
            <person name="Hugenholtz P."/>
            <person name="Kyrpides N.C."/>
            <person name="Klenk H.P."/>
            <person name="Detter J.C."/>
        </authorList>
    </citation>
    <scope>NUCLEOTIDE SEQUENCE [LARGE SCALE GENOMIC DNA]</scope>
    <source>
        <strain evidence="6">DSM 8271 / FlGlyR</strain>
    </source>
</reference>
<accession>F0T0D5</accession>
<dbReference type="InterPro" id="IPR036390">
    <property type="entry name" value="WH_DNA-bd_sf"/>
</dbReference>